<dbReference type="Proteomes" id="UP000664034">
    <property type="component" value="Unassembled WGS sequence"/>
</dbReference>
<dbReference type="AlphaFoldDB" id="A0A939K6K4"/>
<proteinExistence type="predicted"/>
<dbReference type="EMBL" id="JAFMYV010000009">
    <property type="protein sequence ID" value="MBO0938426.1"/>
    <property type="molecule type" value="Genomic_DNA"/>
</dbReference>
<sequence length="146" mass="17032">MNKLLLAKILFLFATSSLFGQANKIEECAYPNEKISTRPPDNRKLIEKYDPAGEKVFTFEAMFKDTISIWVANKLIFKKYMKTDSLGDLADRASIKVKPKTEITIRTVEQGCTRFTLKKGYKHIYVQRDGNGQWGLTYSKYRRIYW</sequence>
<reference evidence="2" key="1">
    <citation type="submission" date="2021-03" db="EMBL/GenBank/DDBJ databases">
        <title>Fibrella sp. HMF5335 genome sequencing and assembly.</title>
        <authorList>
            <person name="Kang H."/>
            <person name="Kim H."/>
            <person name="Bae S."/>
            <person name="Joh K."/>
        </authorList>
    </citation>
    <scope>NUCLEOTIDE SEQUENCE</scope>
    <source>
        <strain evidence="2">HMF5335</strain>
    </source>
</reference>
<evidence type="ECO:0008006" key="4">
    <source>
        <dbReference type="Google" id="ProtNLM"/>
    </source>
</evidence>
<evidence type="ECO:0000313" key="2">
    <source>
        <dbReference type="EMBL" id="MBO0938426.1"/>
    </source>
</evidence>
<name>A0A939K6K4_9BACT</name>
<evidence type="ECO:0000256" key="1">
    <source>
        <dbReference type="SAM" id="SignalP"/>
    </source>
</evidence>
<evidence type="ECO:0000313" key="3">
    <source>
        <dbReference type="Proteomes" id="UP000664034"/>
    </source>
</evidence>
<feature type="chain" id="PRO_5036722312" description="Beta-lactamase-inhibitor-like, PepSY-like" evidence="1">
    <location>
        <begin position="23"/>
        <end position="146"/>
    </location>
</feature>
<comment type="caution">
    <text evidence="2">The sequence shown here is derived from an EMBL/GenBank/DDBJ whole genome shotgun (WGS) entry which is preliminary data.</text>
</comment>
<protein>
    <recommendedName>
        <fullName evidence="4">Beta-lactamase-inhibitor-like, PepSY-like</fullName>
    </recommendedName>
</protein>
<keyword evidence="3" id="KW-1185">Reference proteome</keyword>
<dbReference type="RefSeq" id="WP_207365959.1">
    <property type="nucleotide sequence ID" value="NZ_JAFMYV010000009.1"/>
</dbReference>
<gene>
    <name evidence="2" type="ORF">J2I47_17880</name>
</gene>
<feature type="signal peptide" evidence="1">
    <location>
        <begin position="1"/>
        <end position="22"/>
    </location>
</feature>
<organism evidence="2 3">
    <name type="scientific">Fibrella rubiginis</name>
    <dbReference type="NCBI Taxonomy" id="2817060"/>
    <lineage>
        <taxon>Bacteria</taxon>
        <taxon>Pseudomonadati</taxon>
        <taxon>Bacteroidota</taxon>
        <taxon>Cytophagia</taxon>
        <taxon>Cytophagales</taxon>
        <taxon>Spirosomataceae</taxon>
        <taxon>Fibrella</taxon>
    </lineage>
</organism>
<keyword evidence="1" id="KW-0732">Signal</keyword>
<accession>A0A939K6K4</accession>